<feature type="transmembrane region" description="Helical" evidence="2">
    <location>
        <begin position="51"/>
        <end position="73"/>
    </location>
</feature>
<dbReference type="Gramene" id="AET5Gv21123100.7">
    <property type="protein sequence ID" value="AET5Gv21123100.7"/>
    <property type="gene ID" value="AET5Gv21123100"/>
</dbReference>
<dbReference type="EnsemblPlants" id="AET5Gv21123100.7">
    <property type="protein sequence ID" value="AET5Gv21123100.7"/>
    <property type="gene ID" value="AET5Gv21123100"/>
</dbReference>
<reference evidence="4" key="2">
    <citation type="journal article" date="2017" name="Nat. Plants">
        <title>The Aegilops tauschii genome reveals multiple impacts of transposons.</title>
        <authorList>
            <person name="Zhao G."/>
            <person name="Zou C."/>
            <person name="Li K."/>
            <person name="Wang K."/>
            <person name="Li T."/>
            <person name="Gao L."/>
            <person name="Zhang X."/>
            <person name="Wang H."/>
            <person name="Yang Z."/>
            <person name="Liu X."/>
            <person name="Jiang W."/>
            <person name="Mao L."/>
            <person name="Kong X."/>
            <person name="Jiao Y."/>
            <person name="Jia J."/>
        </authorList>
    </citation>
    <scope>NUCLEOTIDE SEQUENCE [LARGE SCALE GENOMIC DNA]</scope>
    <source>
        <strain evidence="4">cv. AL8/78</strain>
    </source>
</reference>
<proteinExistence type="predicted"/>
<reference evidence="3" key="4">
    <citation type="submission" date="2019-03" db="UniProtKB">
        <authorList>
            <consortium name="EnsemblPlants"/>
        </authorList>
    </citation>
    <scope>IDENTIFICATION</scope>
</reference>
<evidence type="ECO:0000313" key="4">
    <source>
        <dbReference type="Proteomes" id="UP000015105"/>
    </source>
</evidence>
<organism evidence="3 4">
    <name type="scientific">Aegilops tauschii subsp. strangulata</name>
    <name type="common">Goatgrass</name>
    <dbReference type="NCBI Taxonomy" id="200361"/>
    <lineage>
        <taxon>Eukaryota</taxon>
        <taxon>Viridiplantae</taxon>
        <taxon>Streptophyta</taxon>
        <taxon>Embryophyta</taxon>
        <taxon>Tracheophyta</taxon>
        <taxon>Spermatophyta</taxon>
        <taxon>Magnoliopsida</taxon>
        <taxon>Liliopsida</taxon>
        <taxon>Poales</taxon>
        <taxon>Poaceae</taxon>
        <taxon>BOP clade</taxon>
        <taxon>Pooideae</taxon>
        <taxon>Triticodae</taxon>
        <taxon>Triticeae</taxon>
        <taxon>Triticinae</taxon>
        <taxon>Aegilops</taxon>
    </lineage>
</organism>
<dbReference type="EnsemblPlants" id="AET5Gv21123100.5">
    <property type="protein sequence ID" value="AET5Gv21123100.5"/>
    <property type="gene ID" value="AET5Gv21123100"/>
</dbReference>
<keyword evidence="2" id="KW-1133">Transmembrane helix</keyword>
<reference evidence="3" key="3">
    <citation type="journal article" date="2017" name="Nature">
        <title>Genome sequence of the progenitor of the wheat D genome Aegilops tauschii.</title>
        <authorList>
            <person name="Luo M.C."/>
            <person name="Gu Y.Q."/>
            <person name="Puiu D."/>
            <person name="Wang H."/>
            <person name="Twardziok S.O."/>
            <person name="Deal K.R."/>
            <person name="Huo N."/>
            <person name="Zhu T."/>
            <person name="Wang L."/>
            <person name="Wang Y."/>
            <person name="McGuire P.E."/>
            <person name="Liu S."/>
            <person name="Long H."/>
            <person name="Ramasamy R.K."/>
            <person name="Rodriguez J.C."/>
            <person name="Van S.L."/>
            <person name="Yuan L."/>
            <person name="Wang Z."/>
            <person name="Xia Z."/>
            <person name="Xiao L."/>
            <person name="Anderson O.D."/>
            <person name="Ouyang S."/>
            <person name="Liang Y."/>
            <person name="Zimin A.V."/>
            <person name="Pertea G."/>
            <person name="Qi P."/>
            <person name="Bennetzen J.L."/>
            <person name="Dai X."/>
            <person name="Dawson M.W."/>
            <person name="Muller H.G."/>
            <person name="Kugler K."/>
            <person name="Rivarola-Duarte L."/>
            <person name="Spannagl M."/>
            <person name="Mayer K.F.X."/>
            <person name="Lu F.H."/>
            <person name="Bevan M.W."/>
            <person name="Leroy P."/>
            <person name="Li P."/>
            <person name="You F.M."/>
            <person name="Sun Q."/>
            <person name="Liu Z."/>
            <person name="Lyons E."/>
            <person name="Wicker T."/>
            <person name="Salzberg S.L."/>
            <person name="Devos K.M."/>
            <person name="Dvorak J."/>
        </authorList>
    </citation>
    <scope>NUCLEOTIDE SEQUENCE [LARGE SCALE GENOMIC DNA]</scope>
    <source>
        <strain evidence="3">cv. AL8/78</strain>
    </source>
</reference>
<keyword evidence="2" id="KW-0472">Membrane</keyword>
<sequence>LIPFPDWQRPPPLQPSAAQIEHSRRKTEPASPLLRRCGRPRSMEMRRYHRVLRSVAAPALLLLLLLTLVLPFIQTQMQSAREKAADELPLDGGIVDTPGAENDLRIVDLARFAVSEHKNRTVSPPSSPVQSVCLCSTPSRTVRSTQVLPCVGVLLHRSMLNLTAANTTRGTTQLHLEIDAWKWRFLLFSGTNFSCRTHCWSSRKW</sequence>
<keyword evidence="2" id="KW-0812">Transmembrane</keyword>
<name>A0A453MB16_AEGTS</name>
<evidence type="ECO:0000256" key="2">
    <source>
        <dbReference type="SAM" id="Phobius"/>
    </source>
</evidence>
<reference evidence="4" key="1">
    <citation type="journal article" date="2014" name="Science">
        <title>Ancient hybridizations among the ancestral genomes of bread wheat.</title>
        <authorList>
            <consortium name="International Wheat Genome Sequencing Consortium,"/>
            <person name="Marcussen T."/>
            <person name="Sandve S.R."/>
            <person name="Heier L."/>
            <person name="Spannagl M."/>
            <person name="Pfeifer M."/>
            <person name="Jakobsen K.S."/>
            <person name="Wulff B.B."/>
            <person name="Steuernagel B."/>
            <person name="Mayer K.F."/>
            <person name="Olsen O.A."/>
        </authorList>
    </citation>
    <scope>NUCLEOTIDE SEQUENCE [LARGE SCALE GENOMIC DNA]</scope>
    <source>
        <strain evidence="4">cv. AL8/78</strain>
    </source>
</reference>
<dbReference type="STRING" id="200361.A0A453MB16"/>
<dbReference type="AlphaFoldDB" id="A0A453MB16"/>
<evidence type="ECO:0000256" key="1">
    <source>
        <dbReference type="SAM" id="MobiDB-lite"/>
    </source>
</evidence>
<dbReference type="Proteomes" id="UP000015105">
    <property type="component" value="Chromosome 5D"/>
</dbReference>
<dbReference type="EnsemblPlants" id="AET5Gv21123100.4">
    <property type="protein sequence ID" value="AET5Gv21123100.4"/>
    <property type="gene ID" value="AET5Gv21123100"/>
</dbReference>
<protein>
    <submittedName>
        <fullName evidence="3">Uncharacterized protein</fullName>
    </submittedName>
</protein>
<evidence type="ECO:0000313" key="3">
    <source>
        <dbReference type="EnsemblPlants" id="AET5Gv21123100.7"/>
    </source>
</evidence>
<feature type="region of interest" description="Disordered" evidence="1">
    <location>
        <begin position="1"/>
        <end position="35"/>
    </location>
</feature>
<dbReference type="Gramene" id="AET5Gv21123100.5">
    <property type="protein sequence ID" value="AET5Gv21123100.5"/>
    <property type="gene ID" value="AET5Gv21123100"/>
</dbReference>
<dbReference type="Gramene" id="AET5Gv21123100.4">
    <property type="protein sequence ID" value="AET5Gv21123100.4"/>
    <property type="gene ID" value="AET5Gv21123100"/>
</dbReference>
<keyword evidence="4" id="KW-1185">Reference proteome</keyword>
<reference evidence="3" key="5">
    <citation type="journal article" date="2021" name="G3 (Bethesda)">
        <title>Aegilops tauschii genome assembly Aet v5.0 features greater sequence contiguity and improved annotation.</title>
        <authorList>
            <person name="Wang L."/>
            <person name="Zhu T."/>
            <person name="Rodriguez J.C."/>
            <person name="Deal K.R."/>
            <person name="Dubcovsky J."/>
            <person name="McGuire P.E."/>
            <person name="Lux T."/>
            <person name="Spannagl M."/>
            <person name="Mayer K.F.X."/>
            <person name="Baldrich P."/>
            <person name="Meyers B.C."/>
            <person name="Huo N."/>
            <person name="Gu Y.Q."/>
            <person name="Zhou H."/>
            <person name="Devos K.M."/>
            <person name="Bennetzen J.L."/>
            <person name="Unver T."/>
            <person name="Budak H."/>
            <person name="Gulick P.J."/>
            <person name="Galiba G."/>
            <person name="Kalapos B."/>
            <person name="Nelson D.R."/>
            <person name="Li P."/>
            <person name="You F.M."/>
            <person name="Luo M.C."/>
            <person name="Dvorak J."/>
        </authorList>
    </citation>
    <scope>NUCLEOTIDE SEQUENCE [LARGE SCALE GENOMIC DNA]</scope>
    <source>
        <strain evidence="3">cv. AL8/78</strain>
    </source>
</reference>
<accession>A0A453MB16</accession>